<evidence type="ECO:0000313" key="3">
    <source>
        <dbReference type="Proteomes" id="UP000823388"/>
    </source>
</evidence>
<feature type="compositionally biased region" description="Pro residues" evidence="1">
    <location>
        <begin position="44"/>
        <end position="58"/>
    </location>
</feature>
<sequence length="116" mass="13027">MGSRDDASIQPNAAQRRIISPRWTRLEQSGPIPSQVHSRLSQPRPQPPPPPLPSPAPSPASMEFRGCRHRLVLLINRTRYGCGLREVLVWNPVAGERHLQGTWHVSDPEFLGQVPF</sequence>
<comment type="caution">
    <text evidence="2">The sequence shown here is derived from an EMBL/GenBank/DDBJ whole genome shotgun (WGS) entry which is preliminary data.</text>
</comment>
<gene>
    <name evidence="2" type="ORF">PVAP13_8KG016360</name>
</gene>
<reference evidence="2" key="1">
    <citation type="submission" date="2020-05" db="EMBL/GenBank/DDBJ databases">
        <title>WGS assembly of Panicum virgatum.</title>
        <authorList>
            <person name="Lovell J.T."/>
            <person name="Jenkins J."/>
            <person name="Shu S."/>
            <person name="Juenger T.E."/>
            <person name="Schmutz J."/>
        </authorList>
    </citation>
    <scope>NUCLEOTIDE SEQUENCE</scope>
    <source>
        <strain evidence="2">AP13</strain>
    </source>
</reference>
<accession>A0A8T0PHZ3</accession>
<dbReference type="Proteomes" id="UP000823388">
    <property type="component" value="Chromosome 8K"/>
</dbReference>
<dbReference type="EMBL" id="CM029051">
    <property type="protein sequence ID" value="KAG2559812.1"/>
    <property type="molecule type" value="Genomic_DNA"/>
</dbReference>
<feature type="region of interest" description="Disordered" evidence="1">
    <location>
        <begin position="1"/>
        <end position="61"/>
    </location>
</feature>
<keyword evidence="3" id="KW-1185">Reference proteome</keyword>
<protein>
    <submittedName>
        <fullName evidence="2">Uncharacterized protein</fullName>
    </submittedName>
</protein>
<evidence type="ECO:0000256" key="1">
    <source>
        <dbReference type="SAM" id="MobiDB-lite"/>
    </source>
</evidence>
<evidence type="ECO:0000313" key="2">
    <source>
        <dbReference type="EMBL" id="KAG2559812.1"/>
    </source>
</evidence>
<proteinExistence type="predicted"/>
<organism evidence="2 3">
    <name type="scientific">Panicum virgatum</name>
    <name type="common">Blackwell switchgrass</name>
    <dbReference type="NCBI Taxonomy" id="38727"/>
    <lineage>
        <taxon>Eukaryota</taxon>
        <taxon>Viridiplantae</taxon>
        <taxon>Streptophyta</taxon>
        <taxon>Embryophyta</taxon>
        <taxon>Tracheophyta</taxon>
        <taxon>Spermatophyta</taxon>
        <taxon>Magnoliopsida</taxon>
        <taxon>Liliopsida</taxon>
        <taxon>Poales</taxon>
        <taxon>Poaceae</taxon>
        <taxon>PACMAD clade</taxon>
        <taxon>Panicoideae</taxon>
        <taxon>Panicodae</taxon>
        <taxon>Paniceae</taxon>
        <taxon>Panicinae</taxon>
        <taxon>Panicum</taxon>
        <taxon>Panicum sect. Hiantes</taxon>
    </lineage>
</organism>
<name>A0A8T0PHZ3_PANVG</name>
<dbReference type="AlphaFoldDB" id="A0A8T0PHZ3"/>